<evidence type="ECO:0000313" key="1">
    <source>
        <dbReference type="EMBL" id="JAD64180.1"/>
    </source>
</evidence>
<proteinExistence type="predicted"/>
<dbReference type="EMBL" id="GBRH01233715">
    <property type="protein sequence ID" value="JAD64180.1"/>
    <property type="molecule type" value="Transcribed_RNA"/>
</dbReference>
<name>A0A0A9BSQ0_ARUDO</name>
<accession>A0A0A9BSQ0</accession>
<reference evidence="1" key="2">
    <citation type="journal article" date="2015" name="Data Brief">
        <title>Shoot transcriptome of the giant reed, Arundo donax.</title>
        <authorList>
            <person name="Barrero R.A."/>
            <person name="Guerrero F.D."/>
            <person name="Moolhuijzen P."/>
            <person name="Goolsby J.A."/>
            <person name="Tidwell J."/>
            <person name="Bellgard S.E."/>
            <person name="Bellgard M.I."/>
        </authorList>
    </citation>
    <scope>NUCLEOTIDE SEQUENCE</scope>
    <source>
        <tissue evidence="1">Shoot tissue taken approximately 20 cm above the soil surface</tissue>
    </source>
</reference>
<protein>
    <submittedName>
        <fullName evidence="1">Uncharacterized protein</fullName>
    </submittedName>
</protein>
<organism evidence="1">
    <name type="scientific">Arundo donax</name>
    <name type="common">Giant reed</name>
    <name type="synonym">Donax arundinaceus</name>
    <dbReference type="NCBI Taxonomy" id="35708"/>
    <lineage>
        <taxon>Eukaryota</taxon>
        <taxon>Viridiplantae</taxon>
        <taxon>Streptophyta</taxon>
        <taxon>Embryophyta</taxon>
        <taxon>Tracheophyta</taxon>
        <taxon>Spermatophyta</taxon>
        <taxon>Magnoliopsida</taxon>
        <taxon>Liliopsida</taxon>
        <taxon>Poales</taxon>
        <taxon>Poaceae</taxon>
        <taxon>PACMAD clade</taxon>
        <taxon>Arundinoideae</taxon>
        <taxon>Arundineae</taxon>
        <taxon>Arundo</taxon>
    </lineage>
</organism>
<reference evidence="1" key="1">
    <citation type="submission" date="2014-09" db="EMBL/GenBank/DDBJ databases">
        <authorList>
            <person name="Magalhaes I.L.F."/>
            <person name="Oliveira U."/>
            <person name="Santos F.R."/>
            <person name="Vidigal T.H.D.A."/>
            <person name="Brescovit A.D."/>
            <person name="Santos A.J."/>
        </authorList>
    </citation>
    <scope>NUCLEOTIDE SEQUENCE</scope>
    <source>
        <tissue evidence="1">Shoot tissue taken approximately 20 cm above the soil surface</tissue>
    </source>
</reference>
<dbReference type="AlphaFoldDB" id="A0A0A9BSQ0"/>
<sequence length="44" mass="4884">MEGMTHESKAMLTQLSKFSTIATDWLFLCCMDNASAIENSPCIL</sequence>